<organism evidence="2 3">
    <name type="scientific">Sporothrix curviconia</name>
    <dbReference type="NCBI Taxonomy" id="1260050"/>
    <lineage>
        <taxon>Eukaryota</taxon>
        <taxon>Fungi</taxon>
        <taxon>Dikarya</taxon>
        <taxon>Ascomycota</taxon>
        <taxon>Pezizomycotina</taxon>
        <taxon>Sordariomycetes</taxon>
        <taxon>Sordariomycetidae</taxon>
        <taxon>Ophiostomatales</taxon>
        <taxon>Ophiostomataceae</taxon>
        <taxon>Sporothrix</taxon>
    </lineage>
</organism>
<dbReference type="Gene3D" id="3.40.50.300">
    <property type="entry name" value="P-loop containing nucleotide triphosphate hydrolases"/>
    <property type="match status" value="1"/>
</dbReference>
<evidence type="ECO:0000256" key="1">
    <source>
        <dbReference type="SAM" id="Coils"/>
    </source>
</evidence>
<gene>
    <name evidence="2" type="ORF">SCUCBS95973_000489</name>
</gene>
<evidence type="ECO:0000313" key="3">
    <source>
        <dbReference type="Proteomes" id="UP001642405"/>
    </source>
</evidence>
<name>A0ABP0AQU2_9PEZI</name>
<keyword evidence="3" id="KW-1185">Reference proteome</keyword>
<accession>A0ABP0AQU2</accession>
<keyword evidence="1" id="KW-0175">Coiled coil</keyword>
<dbReference type="InterPro" id="IPR027417">
    <property type="entry name" value="P-loop_NTPase"/>
</dbReference>
<dbReference type="EMBL" id="CAWUHB010000002">
    <property type="protein sequence ID" value="CAK7209583.1"/>
    <property type="molecule type" value="Genomic_DNA"/>
</dbReference>
<protein>
    <submittedName>
        <fullName evidence="2">Uncharacterized protein</fullName>
    </submittedName>
</protein>
<dbReference type="Proteomes" id="UP001642405">
    <property type="component" value="Unassembled WGS sequence"/>
</dbReference>
<reference evidence="2 3" key="1">
    <citation type="submission" date="2024-01" db="EMBL/GenBank/DDBJ databases">
        <authorList>
            <person name="Allen C."/>
            <person name="Tagirdzhanova G."/>
        </authorList>
    </citation>
    <scope>NUCLEOTIDE SEQUENCE [LARGE SCALE GENOMIC DNA]</scope>
</reference>
<sequence length="398" mass="45139">MYNRYELNLEILKAVANFLSVAYANRKYLNGVIYMHQISDTRVGRTKRLNLDMFRALCGEDAFPNVAVLTSMWSTDESSTEFSRQAAREEQLKDEYLKDILGAGGVVKRVMSKDSSTIDVTSAQDIFRTLFAAWKDDNITLRIQHDLVNDHVPLRATAAGKVLASHLDTTRQTLEAEIAKLHETIQETRAGDGGVQVRALVREQQAAVQQHLRQLRADQEAMNVSFLQVHAEETKRLTAQLALVQSRWHQDLAALEREQALREQVLAEVRASALQGNATIADLRQQQQQMTLRRREQDAIQTQQLAVFAREQERRMAWEARYHAQLVQQGQWREDRYRLELESTRKELQLMRDDLGKRIATAEKAKRAWVGPLLQGVATGGLGLAGTLITAGLLCIVQ</sequence>
<evidence type="ECO:0000313" key="2">
    <source>
        <dbReference type="EMBL" id="CAK7209583.1"/>
    </source>
</evidence>
<feature type="coiled-coil region" evidence="1">
    <location>
        <begin position="334"/>
        <end position="365"/>
    </location>
</feature>
<proteinExistence type="predicted"/>
<comment type="caution">
    <text evidence="2">The sequence shown here is derived from an EMBL/GenBank/DDBJ whole genome shotgun (WGS) entry which is preliminary data.</text>
</comment>